<feature type="active site" description="Nucleophile" evidence="6">
    <location>
        <position position="362"/>
    </location>
</feature>
<dbReference type="Proteomes" id="UP001163882">
    <property type="component" value="Chromosome"/>
</dbReference>
<feature type="binding site" evidence="6">
    <location>
        <position position="309"/>
    </location>
    <ligand>
        <name>S-adenosyl-L-methionine</name>
        <dbReference type="ChEBI" id="CHEBI:59789"/>
    </ligand>
</feature>
<keyword evidence="9" id="KW-1185">Reference proteome</keyword>
<dbReference type="InterPro" id="IPR049560">
    <property type="entry name" value="MeTrfase_RsmB-F_NOP2_cat"/>
</dbReference>
<accession>A0ABY6IPA2</accession>
<dbReference type="InterPro" id="IPR001678">
    <property type="entry name" value="MeTrfase_RsmB-F_NOP2_dom"/>
</dbReference>
<evidence type="ECO:0000256" key="6">
    <source>
        <dbReference type="PROSITE-ProRule" id="PRU01023"/>
    </source>
</evidence>
<dbReference type="PROSITE" id="PS01153">
    <property type="entry name" value="NOL1_NOP2_SUN"/>
    <property type="match status" value="1"/>
</dbReference>
<dbReference type="InterPro" id="IPR023267">
    <property type="entry name" value="RCMT"/>
</dbReference>
<protein>
    <submittedName>
        <fullName evidence="8">Methyltransferase domain-containing protein</fullName>
    </submittedName>
</protein>
<sequence length="435" mass="46429">MTETRDLPGLKLRLEAAFHLKSVLEGKPFAPIGPDRLAESRDRALANRMVTTALRRHGQIDAVFKEVLAKGVPQRAGILEAVLRIAVVQLLWLDDIPAHSAIHLGVESARADKRAGRFDKLVNGVLRSIQRGADRFGALDNAMLIPGWLASQWTGAYGADAVTRFCEILVQSPPLDLTLKAPDPDLIAVLGGQPVLGPTVRLTERDAAVADLAGFAEGKWWVQDVSAALPARLLGAARGEKILDLCAAPGGKTAQLASAGAEVTALDISADRMERVRANLDRLDLDAEIVVADALGYAPGPVFDAVLLDAPCSATGTFRRHPEVLLHRNAQGIAERVALQRRMLAHAASLLKPGGRLIYCVCSLEADEGEQQLGWAKKELPDLEPAPIGAAELDGWDVPLTAEGTVRLTPSMTLPNGVSGGLDGFFIARFVKKTA</sequence>
<dbReference type="CDD" id="cd02440">
    <property type="entry name" value="AdoMet_MTases"/>
    <property type="match status" value="1"/>
</dbReference>
<dbReference type="GO" id="GO:0032259">
    <property type="term" value="P:methylation"/>
    <property type="evidence" value="ECO:0007669"/>
    <property type="project" value="UniProtKB-KW"/>
</dbReference>
<feature type="binding site" evidence="6">
    <location>
        <begin position="246"/>
        <end position="252"/>
    </location>
    <ligand>
        <name>S-adenosyl-L-methionine</name>
        <dbReference type="ChEBI" id="CHEBI:59789"/>
    </ligand>
</feature>
<evidence type="ECO:0000259" key="7">
    <source>
        <dbReference type="PROSITE" id="PS51686"/>
    </source>
</evidence>
<evidence type="ECO:0000256" key="2">
    <source>
        <dbReference type="ARBA" id="ARBA00022603"/>
    </source>
</evidence>
<proteinExistence type="inferred from homology"/>
<dbReference type="InterPro" id="IPR006027">
    <property type="entry name" value="NusB_RsmB_TIM44"/>
</dbReference>
<dbReference type="RefSeq" id="WP_264226046.1">
    <property type="nucleotide sequence ID" value="NZ_CP107716.1"/>
</dbReference>
<dbReference type="PROSITE" id="PS51686">
    <property type="entry name" value="SAM_MT_RSMB_NOP"/>
    <property type="match status" value="1"/>
</dbReference>
<name>A0ABY6IPA2_9HYPH</name>
<keyword evidence="4 6" id="KW-0949">S-adenosyl-L-methionine</keyword>
<dbReference type="InterPro" id="IPR029063">
    <property type="entry name" value="SAM-dependent_MTases_sf"/>
</dbReference>
<dbReference type="InterPro" id="IPR018314">
    <property type="entry name" value="RsmB/NOL1/NOP2-like_CS"/>
</dbReference>
<gene>
    <name evidence="8" type="ORF">OF122_01080</name>
</gene>
<feature type="domain" description="SAM-dependent MTase RsmB/NOP-type" evidence="7">
    <location>
        <begin position="154"/>
        <end position="433"/>
    </location>
</feature>
<dbReference type="PANTHER" id="PTHR22807">
    <property type="entry name" value="NOP2 YEAST -RELATED NOL1/NOP2/FMU SUN DOMAIN-CONTAINING"/>
    <property type="match status" value="1"/>
</dbReference>
<dbReference type="PRINTS" id="PR02008">
    <property type="entry name" value="RCMTFAMILY"/>
</dbReference>
<feature type="binding site" evidence="6">
    <location>
        <position position="293"/>
    </location>
    <ligand>
        <name>S-adenosyl-L-methionine</name>
        <dbReference type="ChEBI" id="CHEBI:59789"/>
    </ligand>
</feature>
<reference evidence="8" key="1">
    <citation type="submission" date="2022-10" db="EMBL/GenBank/DDBJ databases">
        <title>YIM 151497 complete genome.</title>
        <authorList>
            <person name="Chen X."/>
        </authorList>
    </citation>
    <scope>NUCLEOTIDE SEQUENCE</scope>
    <source>
        <strain evidence="8">YIM 151497</strain>
    </source>
</reference>
<evidence type="ECO:0000256" key="4">
    <source>
        <dbReference type="ARBA" id="ARBA00022691"/>
    </source>
</evidence>
<keyword evidence="5 6" id="KW-0694">RNA-binding</keyword>
<dbReference type="Pfam" id="PF01029">
    <property type="entry name" value="NusB"/>
    <property type="match status" value="1"/>
</dbReference>
<keyword evidence="3 6" id="KW-0808">Transferase</keyword>
<organism evidence="8 9">
    <name type="scientific">Pelagibacterium flavum</name>
    <dbReference type="NCBI Taxonomy" id="2984530"/>
    <lineage>
        <taxon>Bacteria</taxon>
        <taxon>Pseudomonadati</taxon>
        <taxon>Pseudomonadota</taxon>
        <taxon>Alphaproteobacteria</taxon>
        <taxon>Hyphomicrobiales</taxon>
        <taxon>Devosiaceae</taxon>
        <taxon>Pelagibacterium</taxon>
    </lineage>
</organism>
<dbReference type="EMBL" id="CP107716">
    <property type="protein sequence ID" value="UYQ72413.1"/>
    <property type="molecule type" value="Genomic_DNA"/>
</dbReference>
<dbReference type="Pfam" id="PF01189">
    <property type="entry name" value="Methyltr_RsmB-F"/>
    <property type="match status" value="1"/>
</dbReference>
<keyword evidence="2 6" id="KW-0489">Methyltransferase</keyword>
<dbReference type="Gene3D" id="3.40.50.150">
    <property type="entry name" value="Vaccinia Virus protein VP39"/>
    <property type="match status" value="1"/>
</dbReference>
<evidence type="ECO:0000313" key="9">
    <source>
        <dbReference type="Proteomes" id="UP001163882"/>
    </source>
</evidence>
<dbReference type="GO" id="GO:0008168">
    <property type="term" value="F:methyltransferase activity"/>
    <property type="evidence" value="ECO:0007669"/>
    <property type="project" value="UniProtKB-KW"/>
</dbReference>
<comment type="similarity">
    <text evidence="1 6">Belongs to the class I-like SAM-binding methyltransferase superfamily. RsmB/NOP family.</text>
</comment>
<dbReference type="PANTHER" id="PTHR22807:SF61">
    <property type="entry name" value="NOL1_NOP2_SUN FAMILY PROTEIN _ ANTITERMINATION NUSB DOMAIN-CONTAINING PROTEIN"/>
    <property type="match status" value="1"/>
</dbReference>
<evidence type="ECO:0000256" key="5">
    <source>
        <dbReference type="ARBA" id="ARBA00022884"/>
    </source>
</evidence>
<evidence type="ECO:0000313" key="8">
    <source>
        <dbReference type="EMBL" id="UYQ72413.1"/>
    </source>
</evidence>
<dbReference type="InterPro" id="IPR035926">
    <property type="entry name" value="NusB-like_sf"/>
</dbReference>
<feature type="binding site" evidence="6">
    <location>
        <position position="267"/>
    </location>
    <ligand>
        <name>S-adenosyl-L-methionine</name>
        <dbReference type="ChEBI" id="CHEBI:59789"/>
    </ligand>
</feature>
<dbReference type="Gene3D" id="1.10.940.10">
    <property type="entry name" value="NusB-like"/>
    <property type="match status" value="1"/>
</dbReference>
<evidence type="ECO:0000256" key="1">
    <source>
        <dbReference type="ARBA" id="ARBA00007494"/>
    </source>
</evidence>
<dbReference type="SUPFAM" id="SSF48013">
    <property type="entry name" value="NusB-like"/>
    <property type="match status" value="1"/>
</dbReference>
<evidence type="ECO:0000256" key="3">
    <source>
        <dbReference type="ARBA" id="ARBA00022679"/>
    </source>
</evidence>
<dbReference type="SUPFAM" id="SSF53335">
    <property type="entry name" value="S-adenosyl-L-methionine-dependent methyltransferases"/>
    <property type="match status" value="1"/>
</dbReference>